<accession>A0ACB9WKJ1</accession>
<keyword evidence="2" id="KW-1185">Reference proteome</keyword>
<dbReference type="Proteomes" id="UP001057452">
    <property type="component" value="Chromosome 14"/>
</dbReference>
<proteinExistence type="predicted"/>
<protein>
    <submittedName>
        <fullName evidence="1">Uncharacterized protein</fullName>
    </submittedName>
</protein>
<sequence length="1154" mass="130153">MSGDASDSSDDSDTKTNEKACTVKHQITNANLTGHTEKVGMENFELLKVLGTGAYGKVFLVRKNTGHDVGQLYAMKVLKKAAIVQKAKTTEHTRTERQVLEHIRQSPFLVTLHYAFQTQSKLHLILDYVSGGEMFTHLYQRDHFPEEAVRIYIGEIILALEHLHKLGIVYRDIKLENILLDNEGHVVLTDFGLSKEFLEEEKGRTYSFCGTIEYMAPEIIRGKSGHGKSVDWWSLGILMFELLTGASPFTLEGERNSQSEVSKRILRCDPPFPSMIGSIAQDLLRKLLVKDPHRRLGSGPRGSEDIKAHSFFKGLNWADLAEKKLPSPFKPELKSELDTGNFAEEFTGMDPVYSPASTPPSTDRLFQGYSFIAPSILFNKNAVMGDFVQSQIGADRPASASVQRSAMLEESHFFQHYELCLHGPPLGEGSFSVCRKCRHKQTGHEYAVKIVSRRMEANTQREVAALRQCESHPNIVKLQEVYTDQYHTYLVMELLRGGELLERIKRKKLFGEAEASQLLQSLFSAVSFMHEAGVVHRDLKPENVLFADEGEESVLKVIDFGFARLCPAGSAPLQTPCFTLQYAAPELFESAGYDKACDLWSLGVILYTMLSGQVPFQSEQRGMTSSYAADIMQKIKEGDFSLEGEAWKGVSEDAKELVKGLLTVDPEMRLKLSDLKENSWLQGGASMSTTPLCTPDVLESSGPTVRTYVNATYKAFNRGKREGFFLKSVDNAPLAKRRKLKMTSTGVETRVARYRVPQEMDLLREDWLQGTDLHSVRSLNGYRVTEEILRLVPNVQNFRLALRTIKLWAKQRNIYSNSLGFLGGISWAILVARICQEYPNASASTLVTTFFKEYNMWKWPNPIMLRELKECHFNLPVWDARVNLADRSHSMPIITPAFPMQNTAFNVTPSTLAIMKEEIQRGHTIARWSQLFEKPNFLRKYKHYVLLQATSATEEQHPAWVGLVESRIRHLVVDLERNVLVTRAHIKVQSYPERSTGNARAPVRTKWLIGLVFNEQGGQHLAIDLTLQRFSDIVHSVACRCQMFREGMSTSARHMSQKDFSWDLPQEPGRRVISEEPQPSVSTAAPSPTSRQATKRSRSPHSETSSKKFKSDEGPSEEVCLSQSKSGGLKRARTPESESPSKRVRTDLLRPAET</sequence>
<organism evidence="1 2">
    <name type="scientific">Chaenocephalus aceratus</name>
    <name type="common">Blackfin icefish</name>
    <name type="synonym">Chaenichthys aceratus</name>
    <dbReference type="NCBI Taxonomy" id="36190"/>
    <lineage>
        <taxon>Eukaryota</taxon>
        <taxon>Metazoa</taxon>
        <taxon>Chordata</taxon>
        <taxon>Craniata</taxon>
        <taxon>Vertebrata</taxon>
        <taxon>Euteleostomi</taxon>
        <taxon>Actinopterygii</taxon>
        <taxon>Neopterygii</taxon>
        <taxon>Teleostei</taxon>
        <taxon>Neoteleostei</taxon>
        <taxon>Acanthomorphata</taxon>
        <taxon>Eupercaria</taxon>
        <taxon>Perciformes</taxon>
        <taxon>Notothenioidei</taxon>
        <taxon>Channichthyidae</taxon>
        <taxon>Chaenocephalus</taxon>
    </lineage>
</organism>
<evidence type="ECO:0000313" key="1">
    <source>
        <dbReference type="EMBL" id="KAI4813916.1"/>
    </source>
</evidence>
<dbReference type="EMBL" id="CM043798">
    <property type="protein sequence ID" value="KAI4813916.1"/>
    <property type="molecule type" value="Genomic_DNA"/>
</dbReference>
<evidence type="ECO:0000313" key="2">
    <source>
        <dbReference type="Proteomes" id="UP001057452"/>
    </source>
</evidence>
<reference evidence="1" key="1">
    <citation type="submission" date="2022-05" db="EMBL/GenBank/DDBJ databases">
        <title>Chromosome-level genome of Chaenocephalus aceratus.</title>
        <authorList>
            <person name="Park H."/>
        </authorList>
    </citation>
    <scope>NUCLEOTIDE SEQUENCE</scope>
    <source>
        <strain evidence="1">KU_202001</strain>
    </source>
</reference>
<name>A0ACB9WKJ1_CHAAC</name>
<gene>
    <name evidence="1" type="ORF">KUCAC02_003137</name>
</gene>
<comment type="caution">
    <text evidence="1">The sequence shown here is derived from an EMBL/GenBank/DDBJ whole genome shotgun (WGS) entry which is preliminary data.</text>
</comment>